<dbReference type="InterPro" id="IPR030678">
    <property type="entry name" value="Peptide/Ni-bd"/>
</dbReference>
<dbReference type="PIRSF" id="PIRSF002741">
    <property type="entry name" value="MppA"/>
    <property type="match status" value="1"/>
</dbReference>
<name>A0A2T0ZZE3_9ACTN</name>
<dbReference type="SUPFAM" id="SSF53850">
    <property type="entry name" value="Periplasmic binding protein-like II"/>
    <property type="match status" value="1"/>
</dbReference>
<keyword evidence="1 2" id="KW-0732">Signal</keyword>
<feature type="signal peptide" evidence="2">
    <location>
        <begin position="1"/>
        <end position="19"/>
    </location>
</feature>
<dbReference type="GO" id="GO:0042597">
    <property type="term" value="C:periplasmic space"/>
    <property type="evidence" value="ECO:0007669"/>
    <property type="project" value="UniProtKB-ARBA"/>
</dbReference>
<accession>A0A2T0ZZE3</accession>
<dbReference type="EMBL" id="PVUE01000009">
    <property type="protein sequence ID" value="PRZ41607.1"/>
    <property type="molecule type" value="Genomic_DNA"/>
</dbReference>
<organism evidence="4 5">
    <name type="scientific">Antricoccus suffuscus</name>
    <dbReference type="NCBI Taxonomy" id="1629062"/>
    <lineage>
        <taxon>Bacteria</taxon>
        <taxon>Bacillati</taxon>
        <taxon>Actinomycetota</taxon>
        <taxon>Actinomycetes</taxon>
        <taxon>Geodermatophilales</taxon>
        <taxon>Antricoccaceae</taxon>
        <taxon>Antricoccus</taxon>
    </lineage>
</organism>
<evidence type="ECO:0000256" key="2">
    <source>
        <dbReference type="SAM" id="SignalP"/>
    </source>
</evidence>
<feature type="domain" description="Solute-binding protein family 5" evidence="3">
    <location>
        <begin position="92"/>
        <end position="431"/>
    </location>
</feature>
<gene>
    <name evidence="4" type="ORF">CLV47_109154</name>
</gene>
<reference evidence="4 5" key="1">
    <citation type="submission" date="2018-03" db="EMBL/GenBank/DDBJ databases">
        <title>Genomic Encyclopedia of Archaeal and Bacterial Type Strains, Phase II (KMG-II): from individual species to whole genera.</title>
        <authorList>
            <person name="Goeker M."/>
        </authorList>
    </citation>
    <scope>NUCLEOTIDE SEQUENCE [LARGE SCALE GENOMIC DNA]</scope>
    <source>
        <strain evidence="4 5">DSM 100065</strain>
    </source>
</reference>
<dbReference type="GO" id="GO:0043190">
    <property type="term" value="C:ATP-binding cassette (ABC) transporter complex"/>
    <property type="evidence" value="ECO:0007669"/>
    <property type="project" value="InterPro"/>
</dbReference>
<evidence type="ECO:0000313" key="4">
    <source>
        <dbReference type="EMBL" id="PRZ41607.1"/>
    </source>
</evidence>
<dbReference type="PANTHER" id="PTHR30290:SF38">
    <property type="entry name" value="D,D-DIPEPTIDE-BINDING PERIPLASMIC PROTEIN DDPA-RELATED"/>
    <property type="match status" value="1"/>
</dbReference>
<proteinExistence type="predicted"/>
<keyword evidence="5" id="KW-1185">Reference proteome</keyword>
<dbReference type="InterPro" id="IPR039424">
    <property type="entry name" value="SBP_5"/>
</dbReference>
<dbReference type="Proteomes" id="UP000237752">
    <property type="component" value="Unassembled WGS sequence"/>
</dbReference>
<dbReference type="RefSeq" id="WP_106349351.1">
    <property type="nucleotide sequence ID" value="NZ_PVUE01000009.1"/>
</dbReference>
<sequence length="524" mass="56003">MRRRVQITAVLLSAGLLLAGCGDAPKKSTKATSDYPTSVKLSKNFDPNANFTFGYTAFASSWDPIDSINGADISFWNPVYDKLLQQTPDGDIEPQLATEFTSAADLKSMTLKLRAGLSFADGTPFDAAAVKYNLDRNRGKDSKISGEVYQITSVDVVDPLTVKISVDGGLGSLAVALAARTGVMVSPAAAEAGLLKTQPVGIGGYETTEIVPGDRVSYKKVDGYWDPDAQKVATMTFKLISDDQTRYNALAAGEIDVAQINPDQLDTAEKDGIKVITKPSAIFLYIALNTSKGPLGDPEVRKALNMAIDREAISEGMYDGHCTPQIQPFPETSPGYSKKIGDGLDKFPYDPEAAKKILKDKGVKDLELTTVTPNVTIYTKFAEVVQDQLKNIGIKVTVKPLPPAQMVQDFSIDKTSDLASSVFTGLNDPDALNGRYLAPSALFNPGGGVNDDILKYAAEGAASLDPAERSTAYAKMMDAWVDAPPHVIPVCMIHLATGMSPAVSNIYQKSSGSPDLRGIAVDKK</sequence>
<evidence type="ECO:0000256" key="1">
    <source>
        <dbReference type="ARBA" id="ARBA00022729"/>
    </source>
</evidence>
<feature type="chain" id="PRO_5039385760" evidence="2">
    <location>
        <begin position="20"/>
        <end position="524"/>
    </location>
</feature>
<dbReference type="Pfam" id="PF00496">
    <property type="entry name" value="SBP_bac_5"/>
    <property type="match status" value="1"/>
</dbReference>
<evidence type="ECO:0000313" key="5">
    <source>
        <dbReference type="Proteomes" id="UP000237752"/>
    </source>
</evidence>
<protein>
    <submittedName>
        <fullName evidence="4">Peptide/nickel transport system substrate-binding protein</fullName>
    </submittedName>
</protein>
<dbReference type="GO" id="GO:0015833">
    <property type="term" value="P:peptide transport"/>
    <property type="evidence" value="ECO:0007669"/>
    <property type="project" value="TreeGrafter"/>
</dbReference>
<dbReference type="Gene3D" id="3.10.105.10">
    <property type="entry name" value="Dipeptide-binding Protein, Domain 3"/>
    <property type="match status" value="1"/>
</dbReference>
<dbReference type="PANTHER" id="PTHR30290">
    <property type="entry name" value="PERIPLASMIC BINDING COMPONENT OF ABC TRANSPORTER"/>
    <property type="match status" value="1"/>
</dbReference>
<dbReference type="Gene3D" id="3.40.190.10">
    <property type="entry name" value="Periplasmic binding protein-like II"/>
    <property type="match status" value="1"/>
</dbReference>
<dbReference type="AlphaFoldDB" id="A0A2T0ZZE3"/>
<comment type="caution">
    <text evidence="4">The sequence shown here is derived from an EMBL/GenBank/DDBJ whole genome shotgun (WGS) entry which is preliminary data.</text>
</comment>
<dbReference type="PROSITE" id="PS51257">
    <property type="entry name" value="PROKAR_LIPOPROTEIN"/>
    <property type="match status" value="1"/>
</dbReference>
<evidence type="ECO:0000259" key="3">
    <source>
        <dbReference type="Pfam" id="PF00496"/>
    </source>
</evidence>
<dbReference type="OrthoDB" id="9803988at2"/>
<dbReference type="InterPro" id="IPR000914">
    <property type="entry name" value="SBP_5_dom"/>
</dbReference>
<dbReference type="GO" id="GO:1904680">
    <property type="term" value="F:peptide transmembrane transporter activity"/>
    <property type="evidence" value="ECO:0007669"/>
    <property type="project" value="TreeGrafter"/>
</dbReference>